<accession>A0A2P6U044</accession>
<dbReference type="OrthoDB" id="262547at2759"/>
<dbReference type="Pfam" id="PF02535">
    <property type="entry name" value="Zip"/>
    <property type="match status" value="1"/>
</dbReference>
<gene>
    <name evidence="6" type="ORF">C2E21_1856</name>
</gene>
<dbReference type="PANTHER" id="PTHR11040:SF205">
    <property type="entry name" value="ZINC TRANSPORTER ZUPT"/>
    <property type="match status" value="1"/>
</dbReference>
<dbReference type="AlphaFoldDB" id="A0A2P6U044"/>
<evidence type="ECO:0000256" key="1">
    <source>
        <dbReference type="ARBA" id="ARBA00004141"/>
    </source>
</evidence>
<feature type="transmembrane region" description="Helical" evidence="5">
    <location>
        <begin position="326"/>
        <end position="347"/>
    </location>
</feature>
<evidence type="ECO:0000256" key="5">
    <source>
        <dbReference type="SAM" id="Phobius"/>
    </source>
</evidence>
<keyword evidence="3 5" id="KW-1133">Transmembrane helix</keyword>
<keyword evidence="2 5" id="KW-0812">Transmembrane</keyword>
<evidence type="ECO:0000256" key="2">
    <source>
        <dbReference type="ARBA" id="ARBA00022692"/>
    </source>
</evidence>
<organism evidence="6 7">
    <name type="scientific">Chlorella sorokiniana</name>
    <name type="common">Freshwater green alga</name>
    <dbReference type="NCBI Taxonomy" id="3076"/>
    <lineage>
        <taxon>Eukaryota</taxon>
        <taxon>Viridiplantae</taxon>
        <taxon>Chlorophyta</taxon>
        <taxon>core chlorophytes</taxon>
        <taxon>Trebouxiophyceae</taxon>
        <taxon>Chlorellales</taxon>
        <taxon>Chlorellaceae</taxon>
        <taxon>Chlorella clade</taxon>
        <taxon>Chlorella</taxon>
    </lineage>
</organism>
<dbReference type="STRING" id="3076.A0A2P6U044"/>
<evidence type="ECO:0000313" key="6">
    <source>
        <dbReference type="EMBL" id="PRW59678.1"/>
    </source>
</evidence>
<proteinExistence type="predicted"/>
<evidence type="ECO:0000256" key="3">
    <source>
        <dbReference type="ARBA" id="ARBA00022989"/>
    </source>
</evidence>
<keyword evidence="7" id="KW-1185">Reference proteome</keyword>
<dbReference type="EMBL" id="LHPG02000003">
    <property type="protein sequence ID" value="PRW59678.1"/>
    <property type="molecule type" value="Genomic_DNA"/>
</dbReference>
<reference evidence="6 7" key="1">
    <citation type="journal article" date="2018" name="Plant J.">
        <title>Genome sequences of Chlorella sorokiniana UTEX 1602 and Micractinium conductrix SAG 241.80: implications to maltose excretion by a green alga.</title>
        <authorList>
            <person name="Arriola M.B."/>
            <person name="Velmurugan N."/>
            <person name="Zhang Y."/>
            <person name="Plunkett M.H."/>
            <person name="Hondzo H."/>
            <person name="Barney B.M."/>
        </authorList>
    </citation>
    <scope>NUCLEOTIDE SEQUENCE [LARGE SCALE GENOMIC DNA]</scope>
    <source>
        <strain evidence="7">UTEX 1602</strain>
    </source>
</reference>
<evidence type="ECO:0000256" key="4">
    <source>
        <dbReference type="ARBA" id="ARBA00023136"/>
    </source>
</evidence>
<feature type="transmembrane region" description="Helical" evidence="5">
    <location>
        <begin position="387"/>
        <end position="406"/>
    </location>
</feature>
<keyword evidence="4 5" id="KW-0472">Membrane</keyword>
<comment type="subcellular location">
    <subcellularLocation>
        <location evidence="1">Membrane</location>
        <topology evidence="1">Multi-pass membrane protein</topology>
    </subcellularLocation>
</comment>
<feature type="transmembrane region" description="Helical" evidence="5">
    <location>
        <begin position="38"/>
        <end position="60"/>
    </location>
</feature>
<dbReference type="GO" id="GO:0016020">
    <property type="term" value="C:membrane"/>
    <property type="evidence" value="ECO:0007669"/>
    <property type="project" value="UniProtKB-SubCell"/>
</dbReference>
<evidence type="ECO:0000313" key="7">
    <source>
        <dbReference type="Proteomes" id="UP000239899"/>
    </source>
</evidence>
<feature type="transmembrane region" description="Helical" evidence="5">
    <location>
        <begin position="353"/>
        <end position="375"/>
    </location>
</feature>
<comment type="caution">
    <text evidence="6">The sequence shown here is derived from an EMBL/GenBank/DDBJ whole genome shotgun (WGS) entry which is preliminary data.</text>
</comment>
<dbReference type="PANTHER" id="PTHR11040">
    <property type="entry name" value="ZINC/IRON TRANSPORTER"/>
    <property type="match status" value="1"/>
</dbReference>
<feature type="transmembrane region" description="Helical" evidence="5">
    <location>
        <begin position="80"/>
        <end position="102"/>
    </location>
</feature>
<name>A0A2P6U044_CHLSO</name>
<dbReference type="GO" id="GO:0005385">
    <property type="term" value="F:zinc ion transmembrane transporter activity"/>
    <property type="evidence" value="ECO:0007669"/>
    <property type="project" value="TreeGrafter"/>
</dbReference>
<dbReference type="Proteomes" id="UP000239899">
    <property type="component" value="Unassembled WGS sequence"/>
</dbReference>
<protein>
    <submittedName>
        <fullName evidence="6">Zinc transporter</fullName>
    </submittedName>
</protein>
<feature type="transmembrane region" description="Helical" evidence="5">
    <location>
        <begin position="6"/>
        <end position="31"/>
    </location>
</feature>
<sequence length="408" mass="42090">MVASGNVGVAWAMVVGAGAASSLGACVVFCVRMATPKVVAASLGFAAGVMMYVVFTEILMVECNDLFHQAGYSVDASYRLATICFFGGVLLTALLDAFVHLMMHWAAKRRRRVQGGRAGGPSCCSASGEETAHDACALPGIASPASSECGEEHPIALRRGGCVAQPVQLCASCAALDAANAKEQAASTGDSKESEMEMGSIAGGSKDAMAAAASPTRISVRRQPCCAGNPDCCGPTARCYNTGVGPAAAEIVPGTEAAEVVAVLQSDPHTQDLLRMGIVTGVAICVHNIPEGLATFVGALNDAKIPEGICVAMPIYYSTGSKWKGFLWGSLTGFAEPLGGLIGYLAVQEQDPLSFAIVFGLVSGMMVYVAIKELLPSAFRFDPKDKLTSTGILIGMAVMAISLLLFTL</sequence>
<dbReference type="InterPro" id="IPR003689">
    <property type="entry name" value="ZIP"/>
</dbReference>